<dbReference type="InterPro" id="IPR010987">
    <property type="entry name" value="Glutathione-S-Trfase_C-like"/>
</dbReference>
<dbReference type="PANTHER" id="PTHR11571:SF224">
    <property type="entry name" value="HEMATOPOIETIC PROSTAGLANDIN D SYNTHASE"/>
    <property type="match status" value="1"/>
</dbReference>
<evidence type="ECO:0000256" key="1">
    <source>
        <dbReference type="ARBA" id="ARBA00012452"/>
    </source>
</evidence>
<name>A0A9J7L467_BRAFL</name>
<dbReference type="CDD" id="cd03039">
    <property type="entry name" value="GST_N_Sigma_like"/>
    <property type="match status" value="1"/>
</dbReference>
<keyword evidence="2" id="KW-0808">Transferase</keyword>
<dbReference type="FunFam" id="3.40.30.10:FF:000035">
    <property type="entry name" value="hematopoietic prostaglandin D synthase"/>
    <property type="match status" value="1"/>
</dbReference>
<dbReference type="GeneID" id="118414944"/>
<evidence type="ECO:0000259" key="5">
    <source>
        <dbReference type="PROSITE" id="PS50405"/>
    </source>
</evidence>
<dbReference type="RefSeq" id="XP_035675175.1">
    <property type="nucleotide sequence ID" value="XM_035819282.1"/>
</dbReference>
<comment type="catalytic activity">
    <reaction evidence="3">
        <text>RX + glutathione = an S-substituted glutathione + a halide anion + H(+)</text>
        <dbReference type="Rhea" id="RHEA:16437"/>
        <dbReference type="ChEBI" id="CHEBI:15378"/>
        <dbReference type="ChEBI" id="CHEBI:16042"/>
        <dbReference type="ChEBI" id="CHEBI:17792"/>
        <dbReference type="ChEBI" id="CHEBI:57925"/>
        <dbReference type="ChEBI" id="CHEBI:90779"/>
        <dbReference type="EC" id="2.5.1.18"/>
    </reaction>
</comment>
<dbReference type="GO" id="GO:0006749">
    <property type="term" value="P:glutathione metabolic process"/>
    <property type="evidence" value="ECO:0000318"/>
    <property type="project" value="GO_Central"/>
</dbReference>
<keyword evidence="6" id="KW-1185">Reference proteome</keyword>
<dbReference type="InterPro" id="IPR004046">
    <property type="entry name" value="GST_C"/>
</dbReference>
<feature type="domain" description="GST C-terminal" evidence="5">
    <location>
        <begin position="84"/>
        <end position="205"/>
    </location>
</feature>
<evidence type="ECO:0000313" key="7">
    <source>
        <dbReference type="RefSeq" id="XP_035675175.1"/>
    </source>
</evidence>
<feature type="domain" description="GST N-terminal" evidence="4">
    <location>
        <begin position="2"/>
        <end position="82"/>
    </location>
</feature>
<evidence type="ECO:0000256" key="2">
    <source>
        <dbReference type="ARBA" id="ARBA00022679"/>
    </source>
</evidence>
<dbReference type="Proteomes" id="UP000001554">
    <property type="component" value="Chromosome 4"/>
</dbReference>
<dbReference type="Gene3D" id="1.20.1050.10">
    <property type="match status" value="1"/>
</dbReference>
<dbReference type="InterPro" id="IPR036249">
    <property type="entry name" value="Thioredoxin-like_sf"/>
</dbReference>
<dbReference type="Pfam" id="PF14497">
    <property type="entry name" value="GST_C_3"/>
    <property type="match status" value="1"/>
</dbReference>
<dbReference type="AlphaFoldDB" id="A0A9J7L467"/>
<dbReference type="OMA" id="SEITWAD"/>
<dbReference type="FunFam" id="1.20.1050.10:FF:000142">
    <property type="entry name" value="Uncharacterized protein"/>
    <property type="match status" value="1"/>
</dbReference>
<evidence type="ECO:0000313" key="6">
    <source>
        <dbReference type="Proteomes" id="UP000001554"/>
    </source>
</evidence>
<sequence>MPAYKLTYFNGRGSAEIVRLVFAAGGIEYEDVRLERDQWPDLKPSEPHTPMGQVPILEVDGTMLCQSNSIARYVAKQAGLAGKTPLEQARVDMIMDGMEEMGSKGYAAYFEKNEDIKAERTKEYEDTFLPQFFTFLNKLVGDSGHFVGSELTLADITFFNMATLVGTWMKVPNVDEFSGLKKVMNHVTSNPGIAKWLKERPETPF</sequence>
<dbReference type="SFLD" id="SFLDS00019">
    <property type="entry name" value="Glutathione_Transferase_(cytos"/>
    <property type="match status" value="1"/>
</dbReference>
<dbReference type="PROSITE" id="PS50405">
    <property type="entry name" value="GST_CTER"/>
    <property type="match status" value="1"/>
</dbReference>
<reference evidence="6" key="1">
    <citation type="journal article" date="2020" name="Nat. Ecol. Evol.">
        <title>Deeply conserved synteny resolves early events in vertebrate evolution.</title>
        <authorList>
            <person name="Simakov O."/>
            <person name="Marletaz F."/>
            <person name="Yue J.X."/>
            <person name="O'Connell B."/>
            <person name="Jenkins J."/>
            <person name="Brandt A."/>
            <person name="Calef R."/>
            <person name="Tung C.H."/>
            <person name="Huang T.K."/>
            <person name="Schmutz J."/>
            <person name="Satoh N."/>
            <person name="Yu J.K."/>
            <person name="Putnam N.H."/>
            <person name="Green R.E."/>
            <person name="Rokhsar D.S."/>
        </authorList>
    </citation>
    <scope>NUCLEOTIDE SEQUENCE [LARGE SCALE GENOMIC DNA]</scope>
    <source>
        <strain evidence="6">S238N-H82</strain>
    </source>
</reference>
<protein>
    <recommendedName>
        <fullName evidence="1">glutathione transferase</fullName>
        <ecNumber evidence="1">2.5.1.18</ecNumber>
    </recommendedName>
</protein>
<dbReference type="OrthoDB" id="414243at2759"/>
<dbReference type="SUPFAM" id="SSF52833">
    <property type="entry name" value="Thioredoxin-like"/>
    <property type="match status" value="1"/>
</dbReference>
<reference evidence="7" key="2">
    <citation type="submission" date="2025-08" db="UniProtKB">
        <authorList>
            <consortium name="RefSeq"/>
        </authorList>
    </citation>
    <scope>IDENTIFICATION</scope>
    <source>
        <strain evidence="7">S238N-H82</strain>
        <tissue evidence="7">Testes</tissue>
    </source>
</reference>
<dbReference type="KEGG" id="bfo:118414944"/>
<accession>A0A9J7L467</accession>
<dbReference type="Gene3D" id="3.40.30.10">
    <property type="entry name" value="Glutaredoxin"/>
    <property type="match status" value="1"/>
</dbReference>
<dbReference type="InterPro" id="IPR050213">
    <property type="entry name" value="GST_superfamily"/>
</dbReference>
<dbReference type="CDD" id="cd03192">
    <property type="entry name" value="GST_C_Sigma_like"/>
    <property type="match status" value="1"/>
</dbReference>
<dbReference type="PANTHER" id="PTHR11571">
    <property type="entry name" value="GLUTATHIONE S-TRANSFERASE"/>
    <property type="match status" value="1"/>
</dbReference>
<organism evidence="6 7">
    <name type="scientific">Branchiostoma floridae</name>
    <name type="common">Florida lancelet</name>
    <name type="synonym">Amphioxus</name>
    <dbReference type="NCBI Taxonomy" id="7739"/>
    <lineage>
        <taxon>Eukaryota</taxon>
        <taxon>Metazoa</taxon>
        <taxon>Chordata</taxon>
        <taxon>Cephalochordata</taxon>
        <taxon>Leptocardii</taxon>
        <taxon>Amphioxiformes</taxon>
        <taxon>Branchiostomatidae</taxon>
        <taxon>Branchiostoma</taxon>
    </lineage>
</organism>
<dbReference type="InterPro" id="IPR004045">
    <property type="entry name" value="Glutathione_S-Trfase_N"/>
</dbReference>
<dbReference type="Pfam" id="PF02798">
    <property type="entry name" value="GST_N"/>
    <property type="match status" value="1"/>
</dbReference>
<dbReference type="InterPro" id="IPR040079">
    <property type="entry name" value="Glutathione_S-Trfase"/>
</dbReference>
<dbReference type="EC" id="2.5.1.18" evidence="1"/>
<evidence type="ECO:0000256" key="3">
    <source>
        <dbReference type="ARBA" id="ARBA00047960"/>
    </source>
</evidence>
<evidence type="ECO:0000259" key="4">
    <source>
        <dbReference type="PROSITE" id="PS50404"/>
    </source>
</evidence>
<proteinExistence type="predicted"/>
<dbReference type="GO" id="GO:0004364">
    <property type="term" value="F:glutathione transferase activity"/>
    <property type="evidence" value="ECO:0000318"/>
    <property type="project" value="GO_Central"/>
</dbReference>
<dbReference type="SFLD" id="SFLDG01205">
    <property type="entry name" value="AMPS.1"/>
    <property type="match status" value="1"/>
</dbReference>
<dbReference type="PROSITE" id="PS50404">
    <property type="entry name" value="GST_NTER"/>
    <property type="match status" value="1"/>
</dbReference>
<dbReference type="SUPFAM" id="SSF47616">
    <property type="entry name" value="GST C-terminal domain-like"/>
    <property type="match status" value="1"/>
</dbReference>
<dbReference type="SFLD" id="SFLDG00363">
    <property type="entry name" value="AMPS_(cytGST):_Alpha-__Mu-__Pi"/>
    <property type="match status" value="1"/>
</dbReference>
<dbReference type="InterPro" id="IPR036282">
    <property type="entry name" value="Glutathione-S-Trfase_C_sf"/>
</dbReference>
<gene>
    <name evidence="7" type="primary">LOC118414944</name>
</gene>